<protein>
    <submittedName>
        <fullName evidence="1">Uncharacterized protein</fullName>
    </submittedName>
</protein>
<dbReference type="Proteomes" id="UP000187455">
    <property type="component" value="Unassembled WGS sequence"/>
</dbReference>
<dbReference type="AlphaFoldDB" id="A0A1R0H5S9"/>
<organism evidence="1 2">
    <name type="scientific">Smittium mucronatum</name>
    <dbReference type="NCBI Taxonomy" id="133383"/>
    <lineage>
        <taxon>Eukaryota</taxon>
        <taxon>Fungi</taxon>
        <taxon>Fungi incertae sedis</taxon>
        <taxon>Zoopagomycota</taxon>
        <taxon>Kickxellomycotina</taxon>
        <taxon>Harpellomycetes</taxon>
        <taxon>Harpellales</taxon>
        <taxon>Legeriomycetaceae</taxon>
        <taxon>Smittium</taxon>
    </lineage>
</organism>
<dbReference type="EMBL" id="LSSL01000461">
    <property type="protein sequence ID" value="OLY84540.1"/>
    <property type="molecule type" value="Genomic_DNA"/>
</dbReference>
<evidence type="ECO:0000313" key="1">
    <source>
        <dbReference type="EMBL" id="OLY84540.1"/>
    </source>
</evidence>
<sequence length="118" mass="13084">MPEQTTPTIGCTNSVSKEPLDEKSHFCTIDLEMRCFGSQMESPLCITCGMNHFYPLIDADFEQLLGGMNVDFFNGNQGNINIGHENGTEWPTGDERVKKESPSSIIQHFPLTLSGSKL</sequence>
<evidence type="ECO:0000313" key="2">
    <source>
        <dbReference type="Proteomes" id="UP000187455"/>
    </source>
</evidence>
<gene>
    <name evidence="1" type="ORF">AYI68_g1298</name>
</gene>
<keyword evidence="2" id="KW-1185">Reference proteome</keyword>
<name>A0A1R0H5S9_9FUNG</name>
<comment type="caution">
    <text evidence="1">The sequence shown here is derived from an EMBL/GenBank/DDBJ whole genome shotgun (WGS) entry which is preliminary data.</text>
</comment>
<accession>A0A1R0H5S9</accession>
<proteinExistence type="predicted"/>
<reference evidence="1 2" key="1">
    <citation type="journal article" date="2016" name="Mol. Biol. Evol.">
        <title>Genome-Wide Survey of Gut Fungi (Harpellales) Reveals the First Horizontally Transferred Ubiquitin Gene from a Mosquito Host.</title>
        <authorList>
            <person name="Wang Y."/>
            <person name="White M.M."/>
            <person name="Kvist S."/>
            <person name="Moncalvo J.M."/>
        </authorList>
    </citation>
    <scope>NUCLEOTIDE SEQUENCE [LARGE SCALE GENOMIC DNA]</scope>
    <source>
        <strain evidence="1 2">ALG-7-W6</strain>
    </source>
</reference>